<protein>
    <recommendedName>
        <fullName evidence="3">Lipoprotein</fullName>
    </recommendedName>
</protein>
<accession>A0ABN4XDF6</accession>
<gene>
    <name evidence="1" type="ORF">BMG03_06705</name>
</gene>
<sequence>MRHAPAYGLLAAGLGLAACAPIPVEQAERQCYAQFAPKPPITGEAGMGVTNSGFSSKMKVEMNIGASVQGDPSAAYDSCVYRKSGRMPTRPLYSY</sequence>
<reference evidence="1 2" key="1">
    <citation type="submission" date="2017-01" db="EMBL/GenBank/DDBJ databases">
        <title>The complete genome sequence of a sulfur-oxidizing marine bacterium Thioclava sp. 25B10_4T.</title>
        <authorList>
            <person name="Liu Y."/>
            <person name="Lai Q."/>
            <person name="Shao Z."/>
        </authorList>
    </citation>
    <scope>NUCLEOTIDE SEQUENCE [LARGE SCALE GENOMIC DNA]</scope>
    <source>
        <strain evidence="1 2">25B10_4</strain>
    </source>
</reference>
<keyword evidence="2" id="KW-1185">Reference proteome</keyword>
<dbReference type="PROSITE" id="PS51257">
    <property type="entry name" value="PROKAR_LIPOPROTEIN"/>
    <property type="match status" value="1"/>
</dbReference>
<evidence type="ECO:0008006" key="3">
    <source>
        <dbReference type="Google" id="ProtNLM"/>
    </source>
</evidence>
<organism evidence="1 2">
    <name type="scientific">Thioclava nitratireducens</name>
    <dbReference type="NCBI Taxonomy" id="1915078"/>
    <lineage>
        <taxon>Bacteria</taxon>
        <taxon>Pseudomonadati</taxon>
        <taxon>Pseudomonadota</taxon>
        <taxon>Alphaproteobacteria</taxon>
        <taxon>Rhodobacterales</taxon>
        <taxon>Paracoccaceae</taxon>
        <taxon>Thioclava</taxon>
    </lineage>
</organism>
<dbReference type="Proteomes" id="UP000185622">
    <property type="component" value="Chromosome"/>
</dbReference>
<proteinExistence type="predicted"/>
<name>A0ABN4XDF6_9RHOB</name>
<evidence type="ECO:0000313" key="1">
    <source>
        <dbReference type="EMBL" id="AQS47523.1"/>
    </source>
</evidence>
<dbReference type="RefSeq" id="WP_075776182.1">
    <property type="nucleotide sequence ID" value="NZ_CP019437.1"/>
</dbReference>
<evidence type="ECO:0000313" key="2">
    <source>
        <dbReference type="Proteomes" id="UP000185622"/>
    </source>
</evidence>
<dbReference type="EMBL" id="CP019437">
    <property type="protein sequence ID" value="AQS47523.1"/>
    <property type="molecule type" value="Genomic_DNA"/>
</dbReference>